<proteinExistence type="predicted"/>
<organism evidence="1 2">
    <name type="scientific">Gossypium australe</name>
    <dbReference type="NCBI Taxonomy" id="47621"/>
    <lineage>
        <taxon>Eukaryota</taxon>
        <taxon>Viridiplantae</taxon>
        <taxon>Streptophyta</taxon>
        <taxon>Embryophyta</taxon>
        <taxon>Tracheophyta</taxon>
        <taxon>Spermatophyta</taxon>
        <taxon>Magnoliopsida</taxon>
        <taxon>eudicotyledons</taxon>
        <taxon>Gunneridae</taxon>
        <taxon>Pentapetalae</taxon>
        <taxon>rosids</taxon>
        <taxon>malvids</taxon>
        <taxon>Malvales</taxon>
        <taxon>Malvaceae</taxon>
        <taxon>Malvoideae</taxon>
        <taxon>Gossypium</taxon>
    </lineage>
</organism>
<sequence length="86" mass="9979">MHYYLQNSVNAIRLLGHVVSIEGIWVDPKKISAILDWKPPKHVTEIISFLGLVGNYKRFVKGFLMIALPLMKLLQKDVKFVWLKKC</sequence>
<evidence type="ECO:0000313" key="2">
    <source>
        <dbReference type="Proteomes" id="UP000325315"/>
    </source>
</evidence>
<accession>A0A5B6X5Z2</accession>
<protein>
    <submittedName>
        <fullName evidence="1">RNA-directed DNA polymerase-like protein</fullName>
    </submittedName>
</protein>
<dbReference type="Proteomes" id="UP000325315">
    <property type="component" value="Unassembled WGS sequence"/>
</dbReference>
<dbReference type="GO" id="GO:0003964">
    <property type="term" value="F:RNA-directed DNA polymerase activity"/>
    <property type="evidence" value="ECO:0007669"/>
    <property type="project" value="UniProtKB-KW"/>
</dbReference>
<dbReference type="PANTHER" id="PTHR45643">
    <property type="entry name" value="REVERSE TRANSCRIPTASE"/>
    <property type="match status" value="1"/>
</dbReference>
<keyword evidence="2" id="KW-1185">Reference proteome</keyword>
<gene>
    <name evidence="1" type="ORF">EPI10_032086</name>
</gene>
<dbReference type="EMBL" id="SMMG02000001">
    <property type="protein sequence ID" value="KAA3488317.1"/>
    <property type="molecule type" value="Genomic_DNA"/>
</dbReference>
<reference evidence="2" key="1">
    <citation type="journal article" date="2019" name="Plant Biotechnol. J.">
        <title>Genome sequencing of the Australian wild diploid species Gossypium australe highlights disease resistance and delayed gland morphogenesis.</title>
        <authorList>
            <person name="Cai Y."/>
            <person name="Cai X."/>
            <person name="Wang Q."/>
            <person name="Wang P."/>
            <person name="Zhang Y."/>
            <person name="Cai C."/>
            <person name="Xu Y."/>
            <person name="Wang K."/>
            <person name="Zhou Z."/>
            <person name="Wang C."/>
            <person name="Geng S."/>
            <person name="Li B."/>
            <person name="Dong Q."/>
            <person name="Hou Y."/>
            <person name="Wang H."/>
            <person name="Ai P."/>
            <person name="Liu Z."/>
            <person name="Yi F."/>
            <person name="Sun M."/>
            <person name="An G."/>
            <person name="Cheng J."/>
            <person name="Zhang Y."/>
            <person name="Shi Q."/>
            <person name="Xie Y."/>
            <person name="Shi X."/>
            <person name="Chang Y."/>
            <person name="Huang F."/>
            <person name="Chen Y."/>
            <person name="Hong S."/>
            <person name="Mi L."/>
            <person name="Sun Q."/>
            <person name="Zhang L."/>
            <person name="Zhou B."/>
            <person name="Peng R."/>
            <person name="Zhang X."/>
            <person name="Liu F."/>
        </authorList>
    </citation>
    <scope>NUCLEOTIDE SEQUENCE [LARGE SCALE GENOMIC DNA]</scope>
    <source>
        <strain evidence="2">cv. PA1801</strain>
    </source>
</reference>
<dbReference type="Gene3D" id="3.30.70.270">
    <property type="match status" value="1"/>
</dbReference>
<keyword evidence="1" id="KW-0808">Transferase</keyword>
<dbReference type="OrthoDB" id="415724at2759"/>
<evidence type="ECO:0000313" key="1">
    <source>
        <dbReference type="EMBL" id="KAA3488317.1"/>
    </source>
</evidence>
<keyword evidence="1" id="KW-0548">Nucleotidyltransferase</keyword>
<keyword evidence="1" id="KW-0695">RNA-directed DNA polymerase</keyword>
<name>A0A5B6X5Z2_9ROSI</name>
<dbReference type="PANTHER" id="PTHR45643:SF11">
    <property type="entry name" value="RNA-DIRECTED DNA POLYMERASE"/>
    <property type="match status" value="1"/>
</dbReference>
<dbReference type="SUPFAM" id="SSF56672">
    <property type="entry name" value="DNA/RNA polymerases"/>
    <property type="match status" value="1"/>
</dbReference>
<dbReference type="InterPro" id="IPR043128">
    <property type="entry name" value="Rev_trsase/Diguanyl_cyclase"/>
</dbReference>
<dbReference type="InterPro" id="IPR043502">
    <property type="entry name" value="DNA/RNA_pol_sf"/>
</dbReference>
<comment type="caution">
    <text evidence="1">The sequence shown here is derived from an EMBL/GenBank/DDBJ whole genome shotgun (WGS) entry which is preliminary data.</text>
</comment>
<dbReference type="AlphaFoldDB" id="A0A5B6X5Z2"/>